<evidence type="ECO:0000313" key="9">
    <source>
        <dbReference type="EMBL" id="REH48156.1"/>
    </source>
</evidence>
<dbReference type="PROSITE" id="PS50850">
    <property type="entry name" value="MFS"/>
    <property type="match status" value="1"/>
</dbReference>
<evidence type="ECO:0000256" key="2">
    <source>
        <dbReference type="ARBA" id="ARBA00022448"/>
    </source>
</evidence>
<evidence type="ECO:0000259" key="8">
    <source>
        <dbReference type="PROSITE" id="PS50850"/>
    </source>
</evidence>
<evidence type="ECO:0000256" key="5">
    <source>
        <dbReference type="ARBA" id="ARBA00022989"/>
    </source>
</evidence>
<evidence type="ECO:0000256" key="1">
    <source>
        <dbReference type="ARBA" id="ARBA00004651"/>
    </source>
</evidence>
<dbReference type="InterPro" id="IPR050171">
    <property type="entry name" value="MFS_Transporters"/>
</dbReference>
<dbReference type="EMBL" id="QUNO01000005">
    <property type="protein sequence ID" value="REH48156.1"/>
    <property type="molecule type" value="Genomic_DNA"/>
</dbReference>
<feature type="transmembrane region" description="Helical" evidence="7">
    <location>
        <begin position="100"/>
        <end position="122"/>
    </location>
</feature>
<evidence type="ECO:0000256" key="4">
    <source>
        <dbReference type="ARBA" id="ARBA00022692"/>
    </source>
</evidence>
<dbReference type="InterPro" id="IPR020846">
    <property type="entry name" value="MFS_dom"/>
</dbReference>
<dbReference type="PANTHER" id="PTHR23517">
    <property type="entry name" value="RESISTANCE PROTEIN MDTM, PUTATIVE-RELATED-RELATED"/>
    <property type="match status" value="1"/>
</dbReference>
<evidence type="ECO:0000256" key="3">
    <source>
        <dbReference type="ARBA" id="ARBA00022475"/>
    </source>
</evidence>
<sequence length="368" mass="37635">MQVVGLPVAVAGSVVTVGKLLGLAAPALAGRFVDRFGPRQVVIASQVLQAVGTFVYLVAGDAVTVLVASALLAAGQQAFYSSVFAMIADTVQPGDSTDSAFAVVGAVRGSCFGLGGLVGGALTAAGPAALRVAVAVDGVTFLAAAAVLLLFLHVSHVRHDREQAVSVLRNRPYLVLIIVTALGSLASDVFLEGISVYVIEVLRGPSWVAGTMVTVLTISGIAFGAIVVRWTRSWWRTTGIRIGYVITAVWAVVSLGAVLVPPPVLPPYLLGTSVLLAAALIIGNRVNALAEAAAPRATRGRYMAAFQYAFTAAGIAAPGVVALFAVGPWLPWLVSAVAATVAAAAVPYLTKNLPEDAVRGRQGTMAST</sequence>
<dbReference type="Pfam" id="PF07690">
    <property type="entry name" value="MFS_1"/>
    <property type="match status" value="1"/>
</dbReference>
<dbReference type="Gene3D" id="1.20.1250.20">
    <property type="entry name" value="MFS general substrate transporter like domains"/>
    <property type="match status" value="1"/>
</dbReference>
<feature type="transmembrane region" description="Helical" evidence="7">
    <location>
        <begin position="205"/>
        <end position="228"/>
    </location>
</feature>
<dbReference type="PANTHER" id="PTHR23517:SF2">
    <property type="entry name" value="MULTIDRUG RESISTANCE PROTEIN MDTH"/>
    <property type="match status" value="1"/>
</dbReference>
<keyword evidence="2" id="KW-0813">Transport</keyword>
<feature type="transmembrane region" description="Helical" evidence="7">
    <location>
        <begin position="265"/>
        <end position="284"/>
    </location>
</feature>
<keyword evidence="6 7" id="KW-0472">Membrane</keyword>
<evidence type="ECO:0000256" key="6">
    <source>
        <dbReference type="ARBA" id="ARBA00023136"/>
    </source>
</evidence>
<reference evidence="9 10" key="1">
    <citation type="submission" date="2018-08" db="EMBL/GenBank/DDBJ databases">
        <title>Genomic Encyclopedia of Archaeal and Bacterial Type Strains, Phase II (KMG-II): from individual species to whole genera.</title>
        <authorList>
            <person name="Goeker M."/>
        </authorList>
    </citation>
    <scope>NUCLEOTIDE SEQUENCE [LARGE SCALE GENOMIC DNA]</scope>
    <source>
        <strain evidence="9 10">DSM 45791</strain>
    </source>
</reference>
<keyword evidence="10" id="KW-1185">Reference proteome</keyword>
<dbReference type="GO" id="GO:0005886">
    <property type="term" value="C:plasma membrane"/>
    <property type="evidence" value="ECO:0007669"/>
    <property type="project" value="UniProtKB-SubCell"/>
</dbReference>
<dbReference type="AlphaFoldDB" id="A0A3E0HPG6"/>
<protein>
    <submittedName>
        <fullName evidence="9">MFS transporter</fullName>
    </submittedName>
</protein>
<dbReference type="Proteomes" id="UP000256269">
    <property type="component" value="Unassembled WGS sequence"/>
</dbReference>
<accession>A0A3E0HPG6</accession>
<organism evidence="9 10">
    <name type="scientific">Kutzneria buriramensis</name>
    <dbReference type="NCBI Taxonomy" id="1045776"/>
    <lineage>
        <taxon>Bacteria</taxon>
        <taxon>Bacillati</taxon>
        <taxon>Actinomycetota</taxon>
        <taxon>Actinomycetes</taxon>
        <taxon>Pseudonocardiales</taxon>
        <taxon>Pseudonocardiaceae</taxon>
        <taxon>Kutzneria</taxon>
    </lineage>
</organism>
<comment type="caution">
    <text evidence="9">The sequence shown here is derived from an EMBL/GenBank/DDBJ whole genome shotgun (WGS) entry which is preliminary data.</text>
</comment>
<feature type="transmembrane region" description="Helical" evidence="7">
    <location>
        <begin position="65"/>
        <end position="88"/>
    </location>
</feature>
<proteinExistence type="predicted"/>
<evidence type="ECO:0000313" key="10">
    <source>
        <dbReference type="Proteomes" id="UP000256269"/>
    </source>
</evidence>
<feature type="transmembrane region" description="Helical" evidence="7">
    <location>
        <begin position="6"/>
        <end position="29"/>
    </location>
</feature>
<comment type="subcellular location">
    <subcellularLocation>
        <location evidence="1">Cell membrane</location>
        <topology evidence="1">Multi-pass membrane protein</topology>
    </subcellularLocation>
</comment>
<feature type="transmembrane region" description="Helical" evidence="7">
    <location>
        <begin position="305"/>
        <end position="326"/>
    </location>
</feature>
<dbReference type="SUPFAM" id="SSF103473">
    <property type="entry name" value="MFS general substrate transporter"/>
    <property type="match status" value="1"/>
</dbReference>
<feature type="transmembrane region" description="Helical" evidence="7">
    <location>
        <begin position="240"/>
        <end position="259"/>
    </location>
</feature>
<feature type="transmembrane region" description="Helical" evidence="7">
    <location>
        <begin position="128"/>
        <end position="152"/>
    </location>
</feature>
<dbReference type="GO" id="GO:0022857">
    <property type="term" value="F:transmembrane transporter activity"/>
    <property type="evidence" value="ECO:0007669"/>
    <property type="project" value="InterPro"/>
</dbReference>
<gene>
    <name evidence="9" type="ORF">BCF44_10514</name>
</gene>
<keyword evidence="5 7" id="KW-1133">Transmembrane helix</keyword>
<name>A0A3E0HPG6_9PSEU</name>
<keyword evidence="3" id="KW-1003">Cell membrane</keyword>
<dbReference type="InterPro" id="IPR011701">
    <property type="entry name" value="MFS"/>
</dbReference>
<feature type="transmembrane region" description="Helical" evidence="7">
    <location>
        <begin position="41"/>
        <end position="59"/>
    </location>
</feature>
<keyword evidence="4 7" id="KW-0812">Transmembrane</keyword>
<dbReference type="InterPro" id="IPR036259">
    <property type="entry name" value="MFS_trans_sf"/>
</dbReference>
<evidence type="ECO:0000256" key="7">
    <source>
        <dbReference type="SAM" id="Phobius"/>
    </source>
</evidence>
<feature type="transmembrane region" description="Helical" evidence="7">
    <location>
        <begin position="173"/>
        <end position="199"/>
    </location>
</feature>
<feature type="transmembrane region" description="Helical" evidence="7">
    <location>
        <begin position="332"/>
        <end position="350"/>
    </location>
</feature>
<feature type="domain" description="Major facilitator superfamily (MFS) profile" evidence="8">
    <location>
        <begin position="1"/>
        <end position="163"/>
    </location>
</feature>